<proteinExistence type="predicted"/>
<organism evidence="1 2">
    <name type="scientific">Racocetra persica</name>
    <dbReference type="NCBI Taxonomy" id="160502"/>
    <lineage>
        <taxon>Eukaryota</taxon>
        <taxon>Fungi</taxon>
        <taxon>Fungi incertae sedis</taxon>
        <taxon>Mucoromycota</taxon>
        <taxon>Glomeromycotina</taxon>
        <taxon>Glomeromycetes</taxon>
        <taxon>Diversisporales</taxon>
        <taxon>Gigasporaceae</taxon>
        <taxon>Racocetra</taxon>
    </lineage>
</organism>
<sequence>MIYDGFRPTVPANAPELIEDLITKCWNGQPDKRPTSKDIFDTINTWNSNTLSDLSTEIVKQI</sequence>
<accession>A0ACA9QNC7</accession>
<name>A0ACA9QNC7_9GLOM</name>
<evidence type="ECO:0000313" key="2">
    <source>
        <dbReference type="Proteomes" id="UP000789920"/>
    </source>
</evidence>
<dbReference type="EMBL" id="CAJVQC010035374">
    <property type="protein sequence ID" value="CAG8758814.1"/>
    <property type="molecule type" value="Genomic_DNA"/>
</dbReference>
<dbReference type="Proteomes" id="UP000789920">
    <property type="component" value="Unassembled WGS sequence"/>
</dbReference>
<reference evidence="1" key="1">
    <citation type="submission" date="2021-06" db="EMBL/GenBank/DDBJ databases">
        <authorList>
            <person name="Kallberg Y."/>
            <person name="Tangrot J."/>
            <person name="Rosling A."/>
        </authorList>
    </citation>
    <scope>NUCLEOTIDE SEQUENCE</scope>
    <source>
        <strain evidence="1">MA461A</strain>
    </source>
</reference>
<gene>
    <name evidence="1" type="ORF">RPERSI_LOCUS14999</name>
</gene>
<feature type="non-terminal residue" evidence="1">
    <location>
        <position position="62"/>
    </location>
</feature>
<keyword evidence="2" id="KW-1185">Reference proteome</keyword>
<feature type="non-terminal residue" evidence="1">
    <location>
        <position position="1"/>
    </location>
</feature>
<evidence type="ECO:0000313" key="1">
    <source>
        <dbReference type="EMBL" id="CAG8758814.1"/>
    </source>
</evidence>
<comment type="caution">
    <text evidence="1">The sequence shown here is derived from an EMBL/GenBank/DDBJ whole genome shotgun (WGS) entry which is preliminary data.</text>
</comment>
<protein>
    <submittedName>
        <fullName evidence="1">33815_t:CDS:1</fullName>
    </submittedName>
</protein>